<dbReference type="Gene3D" id="3.40.50.300">
    <property type="entry name" value="P-loop containing nucleotide triphosphate hydrolases"/>
    <property type="match status" value="1"/>
</dbReference>
<dbReference type="InterPro" id="IPR002885">
    <property type="entry name" value="PPR_rpt"/>
</dbReference>
<dbReference type="EMBL" id="JACCGK010000017">
    <property type="protein sequence ID" value="NYT74348.1"/>
    <property type="molecule type" value="Genomic_DNA"/>
</dbReference>
<evidence type="ECO:0000313" key="3">
    <source>
        <dbReference type="Proteomes" id="UP000520876"/>
    </source>
</evidence>
<dbReference type="Proteomes" id="UP000520876">
    <property type="component" value="Unassembled WGS sequence"/>
</dbReference>
<dbReference type="InterPro" id="IPR011990">
    <property type="entry name" value="TPR-like_helical_dom_sf"/>
</dbReference>
<dbReference type="RefSeq" id="WP_180094679.1">
    <property type="nucleotide sequence ID" value="NZ_JACCGK010000017.1"/>
</dbReference>
<gene>
    <name evidence="2" type="ORF">HZU72_18235</name>
</gene>
<reference evidence="2 3" key="1">
    <citation type="submission" date="2020-07" db="EMBL/GenBank/DDBJ databases">
        <title>Halomonas sp. QX-2 draft genome sequence.</title>
        <authorList>
            <person name="Qiu X."/>
        </authorList>
    </citation>
    <scope>NUCLEOTIDE SEQUENCE [LARGE SCALE GENOMIC DNA]</scope>
    <source>
        <strain evidence="2 3">QX-2</strain>
    </source>
</reference>
<dbReference type="SMART" id="SM00028">
    <property type="entry name" value="TPR"/>
    <property type="match status" value="2"/>
</dbReference>
<organism evidence="2 3">
    <name type="scientific">Vreelandella sedimenti</name>
    <dbReference type="NCBI Taxonomy" id="2729618"/>
    <lineage>
        <taxon>Bacteria</taxon>
        <taxon>Pseudomonadati</taxon>
        <taxon>Pseudomonadota</taxon>
        <taxon>Gammaproteobacteria</taxon>
        <taxon>Oceanospirillales</taxon>
        <taxon>Halomonadaceae</taxon>
        <taxon>Vreelandella</taxon>
    </lineage>
</organism>
<dbReference type="AlphaFoldDB" id="A0A7Z0SPJ0"/>
<keyword evidence="1" id="KW-0802">TPR repeat</keyword>
<comment type="caution">
    <text evidence="2">The sequence shown here is derived from an EMBL/GenBank/DDBJ whole genome shotgun (WGS) entry which is preliminary data.</text>
</comment>
<accession>A0A7Z0SPJ0</accession>
<dbReference type="PROSITE" id="PS50005">
    <property type="entry name" value="TPR"/>
    <property type="match status" value="1"/>
</dbReference>
<sequence length="528" mass="61082">MSDTTILICTGFHRSATSVTAQWLARLGLNMGHWMLGASPSNRDGHYEDNSLVMLQNQALAAQGTSWRFHDEVPLYPLQAVNMISRYSASRDQFSPEGWCVKDPRCTLFLPAWNNVLESRARYLFVLRHWSESIQSLYKRHAEALVFDHSSGLKEAHLQFWRKPTLALEMWIAYNRRLLDFFKKHPDQTLLISQRSIFSGLKLPEILNKRWNMSFDFAESPVKPHLLADIVDNNILSMCTTELVEKADKLWEELMAITDYKNNDESARWSNNENKICQLRNVSEILDTYIPTVIPIDLKAHLDWLETQAGPLNLLPVIQWLRSDAEYRFGLWEKLARLALKHSNWSVAIEALKHIVIVGNPAPNIFKLLADAYLGHGEYDMAIKLYEKAISKNKKNFIFYVSLSHLYMSLGRHEKAEMLLKKSTKYFDRIPGLLFNAIIDALWQQGKYNEAKDLLAARKDEGSILKLSLYEIEEGNESGVERLRKWRSRRLEFNSFESFKCQIESSGLSKSSSINLVKRVQDIYAELF</sequence>
<dbReference type="SUPFAM" id="SSF52540">
    <property type="entry name" value="P-loop containing nucleoside triphosphate hydrolases"/>
    <property type="match status" value="1"/>
</dbReference>
<protein>
    <submittedName>
        <fullName evidence="2">Tetratricopeptide repeat protein</fullName>
    </submittedName>
</protein>
<proteinExistence type="predicted"/>
<dbReference type="Pfam" id="PF14559">
    <property type="entry name" value="TPR_19"/>
    <property type="match status" value="1"/>
</dbReference>
<dbReference type="SUPFAM" id="SSF48452">
    <property type="entry name" value="TPR-like"/>
    <property type="match status" value="1"/>
</dbReference>
<keyword evidence="3" id="KW-1185">Reference proteome</keyword>
<dbReference type="Gene3D" id="1.25.40.10">
    <property type="entry name" value="Tetratricopeptide repeat domain"/>
    <property type="match status" value="1"/>
</dbReference>
<dbReference type="InterPro" id="IPR019734">
    <property type="entry name" value="TPR_rpt"/>
</dbReference>
<dbReference type="InterPro" id="IPR027417">
    <property type="entry name" value="P-loop_NTPase"/>
</dbReference>
<name>A0A7Z0SPJ0_9GAMM</name>
<dbReference type="Pfam" id="PF01535">
    <property type="entry name" value="PPR"/>
    <property type="match status" value="1"/>
</dbReference>
<feature type="repeat" description="TPR" evidence="1">
    <location>
        <begin position="363"/>
        <end position="396"/>
    </location>
</feature>
<evidence type="ECO:0000313" key="2">
    <source>
        <dbReference type="EMBL" id="NYT74348.1"/>
    </source>
</evidence>
<evidence type="ECO:0000256" key="1">
    <source>
        <dbReference type="PROSITE-ProRule" id="PRU00339"/>
    </source>
</evidence>